<dbReference type="InterPro" id="IPR028889">
    <property type="entry name" value="USP"/>
</dbReference>
<evidence type="ECO:0000256" key="1">
    <source>
        <dbReference type="SAM" id="MobiDB-lite"/>
    </source>
</evidence>
<dbReference type="GO" id="GO:0004843">
    <property type="term" value="F:cysteine-type deubiquitinase activity"/>
    <property type="evidence" value="ECO:0007669"/>
    <property type="project" value="InterPro"/>
</dbReference>
<dbReference type="InterPro" id="IPR050164">
    <property type="entry name" value="Peptidase_C19"/>
</dbReference>
<feature type="domain" description="USP" evidence="2">
    <location>
        <begin position="39"/>
        <end position="223"/>
    </location>
</feature>
<dbReference type="Pfam" id="PF00443">
    <property type="entry name" value="UCH"/>
    <property type="match status" value="1"/>
</dbReference>
<reference evidence="3" key="2">
    <citation type="submission" date="2024-06" db="UniProtKB">
        <authorList>
            <consortium name="EnsemblMetazoa"/>
        </authorList>
    </citation>
    <scope>IDENTIFICATION</scope>
</reference>
<name>A0AAN0IM15_AMPQE</name>
<feature type="region of interest" description="Disordered" evidence="1">
    <location>
        <begin position="1"/>
        <end position="27"/>
    </location>
</feature>
<dbReference type="PANTHER" id="PTHR24006">
    <property type="entry name" value="UBIQUITIN CARBOXYL-TERMINAL HYDROLASE"/>
    <property type="match status" value="1"/>
</dbReference>
<evidence type="ECO:0000313" key="3">
    <source>
        <dbReference type="EnsemblMetazoa" id="XP_011404423.1"/>
    </source>
</evidence>
<dbReference type="GeneID" id="105313021"/>
<sequence>MAAERGKKKILSLKKGRGTKRSCQKETEREEEGAVLPYCGLSNLGYTCYANAVIQALEHTPGLMELIIKYKGGSGDESIYYCLRELLLQMNVPERGMGTVVIPVSLIEKLQGSYFENGIQHDSQECLSILLDSLTTKNRKRTLSNDDHNPLPPPVKILKGNQKISCFFSPKLTTPESPPPAPPISLQLPGSIFQGVLVQETKCYTCEEIQTREESFNMLILFG</sequence>
<reference evidence="4" key="1">
    <citation type="journal article" date="2010" name="Nature">
        <title>The Amphimedon queenslandica genome and the evolution of animal complexity.</title>
        <authorList>
            <person name="Srivastava M."/>
            <person name="Simakov O."/>
            <person name="Chapman J."/>
            <person name="Fahey B."/>
            <person name="Gauthier M.E."/>
            <person name="Mitros T."/>
            <person name="Richards G.S."/>
            <person name="Conaco C."/>
            <person name="Dacre M."/>
            <person name="Hellsten U."/>
            <person name="Larroux C."/>
            <person name="Putnam N.H."/>
            <person name="Stanke M."/>
            <person name="Adamska M."/>
            <person name="Darling A."/>
            <person name="Degnan S.M."/>
            <person name="Oakley T.H."/>
            <person name="Plachetzki D.C."/>
            <person name="Zhai Y."/>
            <person name="Adamski M."/>
            <person name="Calcino A."/>
            <person name="Cummins S.F."/>
            <person name="Goodstein D.M."/>
            <person name="Harris C."/>
            <person name="Jackson D.J."/>
            <person name="Leys S.P."/>
            <person name="Shu S."/>
            <person name="Woodcroft B.J."/>
            <person name="Vervoort M."/>
            <person name="Kosik K.S."/>
            <person name="Manning G."/>
            <person name="Degnan B.M."/>
            <person name="Rokhsar D.S."/>
        </authorList>
    </citation>
    <scope>NUCLEOTIDE SEQUENCE [LARGE SCALE GENOMIC DNA]</scope>
</reference>
<keyword evidence="4" id="KW-1185">Reference proteome</keyword>
<dbReference type="AlphaFoldDB" id="A0AAN0IM15"/>
<dbReference type="Gene3D" id="3.90.70.10">
    <property type="entry name" value="Cysteine proteinases"/>
    <property type="match status" value="1"/>
</dbReference>
<evidence type="ECO:0000313" key="4">
    <source>
        <dbReference type="Proteomes" id="UP000007879"/>
    </source>
</evidence>
<dbReference type="KEGG" id="aqu:105313021"/>
<dbReference type="GO" id="GO:0005829">
    <property type="term" value="C:cytosol"/>
    <property type="evidence" value="ECO:0007669"/>
    <property type="project" value="TreeGrafter"/>
</dbReference>
<organism evidence="3 4">
    <name type="scientific">Amphimedon queenslandica</name>
    <name type="common">Sponge</name>
    <dbReference type="NCBI Taxonomy" id="400682"/>
    <lineage>
        <taxon>Eukaryota</taxon>
        <taxon>Metazoa</taxon>
        <taxon>Porifera</taxon>
        <taxon>Demospongiae</taxon>
        <taxon>Heteroscleromorpha</taxon>
        <taxon>Haplosclerida</taxon>
        <taxon>Niphatidae</taxon>
        <taxon>Amphimedon</taxon>
    </lineage>
</organism>
<protein>
    <recommendedName>
        <fullName evidence="2">USP domain-containing protein</fullName>
    </recommendedName>
</protein>
<dbReference type="EnsemblMetazoa" id="XM_011406121.1">
    <property type="protein sequence ID" value="XP_011404423.1"/>
    <property type="gene ID" value="LOC105313021"/>
</dbReference>
<dbReference type="SUPFAM" id="SSF54001">
    <property type="entry name" value="Cysteine proteinases"/>
    <property type="match status" value="1"/>
</dbReference>
<dbReference type="Proteomes" id="UP000007879">
    <property type="component" value="Unassembled WGS sequence"/>
</dbReference>
<dbReference type="InterPro" id="IPR038765">
    <property type="entry name" value="Papain-like_cys_pep_sf"/>
</dbReference>
<dbReference type="InterPro" id="IPR001394">
    <property type="entry name" value="Peptidase_C19_UCH"/>
</dbReference>
<feature type="compositionally biased region" description="Basic residues" evidence="1">
    <location>
        <begin position="1"/>
        <end position="22"/>
    </location>
</feature>
<accession>A0AAN0IM15</accession>
<dbReference type="GO" id="GO:0016579">
    <property type="term" value="P:protein deubiquitination"/>
    <property type="evidence" value="ECO:0007669"/>
    <property type="project" value="InterPro"/>
</dbReference>
<dbReference type="GO" id="GO:0005634">
    <property type="term" value="C:nucleus"/>
    <property type="evidence" value="ECO:0007669"/>
    <property type="project" value="TreeGrafter"/>
</dbReference>
<evidence type="ECO:0000259" key="2">
    <source>
        <dbReference type="PROSITE" id="PS50235"/>
    </source>
</evidence>
<dbReference type="PROSITE" id="PS50235">
    <property type="entry name" value="USP_3"/>
    <property type="match status" value="1"/>
</dbReference>
<dbReference type="RefSeq" id="XP_011404423.1">
    <property type="nucleotide sequence ID" value="XM_011406121.1"/>
</dbReference>
<proteinExistence type="predicted"/>